<dbReference type="EC" id="4.1.1.65" evidence="11"/>
<dbReference type="PANTHER" id="PTHR10067">
    <property type="entry name" value="PHOSPHATIDYLSERINE DECARBOXYLASE"/>
    <property type="match status" value="1"/>
</dbReference>
<keyword evidence="2 11" id="KW-0444">Lipid biosynthesis</keyword>
<dbReference type="AlphaFoldDB" id="A0A4R2KIW7"/>
<dbReference type="NCBIfam" id="TIGR00163">
    <property type="entry name" value="PS_decarb"/>
    <property type="match status" value="1"/>
</dbReference>
<evidence type="ECO:0000256" key="4">
    <source>
        <dbReference type="ARBA" id="ARBA00023098"/>
    </source>
</evidence>
<comment type="subunit">
    <text evidence="11">Heterodimer of a large membrane-associated beta subunit and a small pyruvoyl-containing alpha subunit.</text>
</comment>
<dbReference type="OrthoDB" id="9802030at2"/>
<dbReference type="UniPathway" id="UPA00558">
    <property type="reaction ID" value="UER00616"/>
</dbReference>
<name>A0A4R2KIW7_9FIRM</name>
<feature type="active site" description="Charge relay system; for autoendoproteolytic cleavage activity" evidence="11">
    <location>
        <position position="258"/>
    </location>
</feature>
<feature type="chain" id="PRO_5023333618" description="Phosphatidylserine decarboxylase beta chain" evidence="11">
    <location>
        <begin position="1"/>
        <end position="257"/>
    </location>
</feature>
<keyword evidence="6 11" id="KW-0865">Zymogen</keyword>
<feature type="active site" description="Charge relay system; for autoendoproteolytic cleavage activity" evidence="11">
    <location>
        <position position="115"/>
    </location>
</feature>
<reference evidence="12 13" key="1">
    <citation type="submission" date="2019-03" db="EMBL/GenBank/DDBJ databases">
        <title>Genomic Encyclopedia of Type Strains, Phase IV (KMG-IV): sequencing the most valuable type-strain genomes for metagenomic binning, comparative biology and taxonomic classification.</title>
        <authorList>
            <person name="Goeker M."/>
        </authorList>
    </citation>
    <scope>NUCLEOTIDE SEQUENCE [LARGE SCALE GENOMIC DNA]</scope>
    <source>
        <strain evidence="12 13">DSM 102940</strain>
    </source>
</reference>
<gene>
    <name evidence="11" type="primary">psd</name>
    <name evidence="12" type="ORF">EV214_11667</name>
</gene>
<proteinExistence type="inferred from homology"/>
<keyword evidence="3 11" id="KW-0210">Decarboxylase</keyword>
<feature type="active site" description="Charge relay system; for autoendoproteolytic cleavage activity" evidence="11">
    <location>
        <position position="171"/>
    </location>
</feature>
<dbReference type="InterPro" id="IPR033177">
    <property type="entry name" value="PSD-B"/>
</dbReference>
<sequence>MDIYYIERKSGKKQKEIVAGNKFLEWIYDTKPGNTLLEIFVKKKLFSSIYGKFQELSFSRKKIKDFVGNLSIDMTEAERECIDEYHNFNDFFARKLKKEARPMSFDEEHLISPADGRVLAYENLDKDKLIQVKGSFYTLEEFFQDKNLANEYDKGICIVVRLCPADYHRFHFPDNGIPRTTRRINGRYYSVNPIALRKIMGIYCQNKREITLFESDSFGKIILAEVGATCVGSIIQTYKTGESVGKGDEKGYFKFGGSTVILFLKKGQLKVDKDILLNTKLGLETKVNMGEVIAKKN</sequence>
<keyword evidence="10 11" id="KW-0670">Pyruvate</keyword>
<comment type="similarity">
    <text evidence="11">Belongs to the phosphatidylserine decarboxylase family. PSD-B subfamily. Prokaryotic type II sub-subfamily.</text>
</comment>
<feature type="site" description="Cleavage (non-hydrolytic); by autocatalysis" evidence="11">
    <location>
        <begin position="257"/>
        <end position="258"/>
    </location>
</feature>
<dbReference type="GO" id="GO:0005886">
    <property type="term" value="C:plasma membrane"/>
    <property type="evidence" value="ECO:0007669"/>
    <property type="project" value="UniProtKB-SubCell"/>
</dbReference>
<organism evidence="12 13">
    <name type="scientific">Marinisporobacter balticus</name>
    <dbReference type="NCBI Taxonomy" id="2018667"/>
    <lineage>
        <taxon>Bacteria</taxon>
        <taxon>Bacillati</taxon>
        <taxon>Bacillota</taxon>
        <taxon>Clostridia</taxon>
        <taxon>Peptostreptococcales</taxon>
        <taxon>Thermotaleaceae</taxon>
        <taxon>Marinisporobacter</taxon>
    </lineage>
</organism>
<evidence type="ECO:0000256" key="1">
    <source>
        <dbReference type="ARBA" id="ARBA00005189"/>
    </source>
</evidence>
<evidence type="ECO:0000256" key="7">
    <source>
        <dbReference type="ARBA" id="ARBA00023209"/>
    </source>
</evidence>
<dbReference type="Proteomes" id="UP000294919">
    <property type="component" value="Unassembled WGS sequence"/>
</dbReference>
<evidence type="ECO:0000256" key="2">
    <source>
        <dbReference type="ARBA" id="ARBA00022516"/>
    </source>
</evidence>
<dbReference type="GO" id="GO:0006646">
    <property type="term" value="P:phosphatidylethanolamine biosynthetic process"/>
    <property type="evidence" value="ECO:0007669"/>
    <property type="project" value="UniProtKB-UniRule"/>
</dbReference>
<dbReference type="HAMAP" id="MF_00663">
    <property type="entry name" value="PS_decarb_PSD_B_type2"/>
    <property type="match status" value="1"/>
</dbReference>
<comment type="pathway">
    <text evidence="1">Lipid metabolism.</text>
</comment>
<dbReference type="Pfam" id="PF02666">
    <property type="entry name" value="PS_Dcarbxylase"/>
    <property type="match status" value="1"/>
</dbReference>
<keyword evidence="9 11" id="KW-1208">Phospholipid metabolism</keyword>
<evidence type="ECO:0000256" key="8">
    <source>
        <dbReference type="ARBA" id="ARBA00023239"/>
    </source>
</evidence>
<feature type="modified residue" description="Pyruvic acid (Ser); by autocatalysis" evidence="11">
    <location>
        <position position="258"/>
    </location>
</feature>
<evidence type="ECO:0000256" key="3">
    <source>
        <dbReference type="ARBA" id="ARBA00022793"/>
    </source>
</evidence>
<evidence type="ECO:0000256" key="10">
    <source>
        <dbReference type="ARBA" id="ARBA00023317"/>
    </source>
</evidence>
<evidence type="ECO:0000256" key="5">
    <source>
        <dbReference type="ARBA" id="ARBA00023136"/>
    </source>
</evidence>
<dbReference type="GO" id="GO:0004609">
    <property type="term" value="F:phosphatidylserine decarboxylase activity"/>
    <property type="evidence" value="ECO:0007669"/>
    <property type="project" value="UniProtKB-UniRule"/>
</dbReference>
<evidence type="ECO:0000313" key="13">
    <source>
        <dbReference type="Proteomes" id="UP000294919"/>
    </source>
</evidence>
<comment type="PTM">
    <text evidence="11">Is synthesized initially as an inactive proenzyme. Formation of the active enzyme involves a self-maturation process in which the active site pyruvoyl group is generated from an internal serine residue via an autocatalytic post-translational modification. Two non-identical subunits are generated from the proenzyme in this reaction, and the pyruvate is formed at the N-terminus of the alpha chain, which is derived from the carboxyl end of the proenzyme. The autoendoproteolytic cleavage occurs by a canonical serine protease mechanism, in which the side chain hydroxyl group of the serine supplies its oxygen atom to form the C-terminus of the beta chain, while the remainder of the serine residue undergoes an oxidative deamination to produce ammonia and the pyruvoyl prosthetic group on the alpha chain. During this reaction, the Ser that is part of the protease active site of the proenzyme becomes the pyruvoyl prosthetic group, which constitutes an essential element of the active site of the mature decarboxylase.</text>
</comment>
<comment type="caution">
    <text evidence="12">The sequence shown here is derived from an EMBL/GenBank/DDBJ whole genome shotgun (WGS) entry which is preliminary data.</text>
</comment>
<accession>A0A4R2KIW7</accession>
<dbReference type="PANTHER" id="PTHR10067:SF17">
    <property type="entry name" value="PHOSPHATIDYLSERINE DECARBOXYLASE PROENZYME 2"/>
    <property type="match status" value="1"/>
</dbReference>
<comment type="catalytic activity">
    <reaction evidence="11">
        <text>a 1,2-diacyl-sn-glycero-3-phospho-L-serine + H(+) = a 1,2-diacyl-sn-glycero-3-phosphoethanolamine + CO2</text>
        <dbReference type="Rhea" id="RHEA:20828"/>
        <dbReference type="ChEBI" id="CHEBI:15378"/>
        <dbReference type="ChEBI" id="CHEBI:16526"/>
        <dbReference type="ChEBI" id="CHEBI:57262"/>
        <dbReference type="ChEBI" id="CHEBI:64612"/>
        <dbReference type="EC" id="4.1.1.65"/>
    </reaction>
</comment>
<comment type="function">
    <text evidence="11">Catalyzes the formation of phosphatidylethanolamine (PtdEtn) from phosphatidylserine (PtdSer).</text>
</comment>
<dbReference type="InterPro" id="IPR003817">
    <property type="entry name" value="PS_Dcarbxylase"/>
</dbReference>
<keyword evidence="8 11" id="KW-0456">Lyase</keyword>
<evidence type="ECO:0000256" key="6">
    <source>
        <dbReference type="ARBA" id="ARBA00023145"/>
    </source>
</evidence>
<dbReference type="NCBIfam" id="NF001941">
    <property type="entry name" value="PRK00723.1"/>
    <property type="match status" value="1"/>
</dbReference>
<keyword evidence="11" id="KW-1003">Cell membrane</keyword>
<keyword evidence="13" id="KW-1185">Reference proteome</keyword>
<evidence type="ECO:0000256" key="9">
    <source>
        <dbReference type="ARBA" id="ARBA00023264"/>
    </source>
</evidence>
<dbReference type="RefSeq" id="WP_132245996.1">
    <property type="nucleotide sequence ID" value="NZ_SLWV01000016.1"/>
</dbReference>
<keyword evidence="7 11" id="KW-0594">Phospholipid biosynthesis</keyword>
<feature type="active site" description="Schiff-base intermediate with substrate; via pyruvic acid; for decarboxylase activity" evidence="11">
    <location>
        <position position="258"/>
    </location>
</feature>
<protein>
    <recommendedName>
        <fullName evidence="11">Phosphatidylserine decarboxylase proenzyme</fullName>
        <ecNumber evidence="11">4.1.1.65</ecNumber>
    </recommendedName>
    <component>
        <recommendedName>
            <fullName evidence="11">Phosphatidylserine decarboxylase alpha chain</fullName>
        </recommendedName>
    </component>
    <component>
        <recommendedName>
            <fullName evidence="11">Phosphatidylserine decarboxylase beta chain</fullName>
        </recommendedName>
    </component>
</protein>
<dbReference type="EMBL" id="SLWV01000016">
    <property type="protein sequence ID" value="TCO73164.1"/>
    <property type="molecule type" value="Genomic_DNA"/>
</dbReference>
<comment type="pathway">
    <text evidence="11">Phospholipid metabolism; phosphatidylethanolamine biosynthesis; phosphatidylethanolamine from CDP-diacylglycerol: step 2/2.</text>
</comment>
<evidence type="ECO:0000313" key="12">
    <source>
        <dbReference type="EMBL" id="TCO73164.1"/>
    </source>
</evidence>
<comment type="subcellular location">
    <subcellularLocation>
        <location evidence="11">Cell membrane</location>
        <topology evidence="11">Peripheral membrane protein</topology>
    </subcellularLocation>
</comment>
<dbReference type="InterPro" id="IPR033179">
    <property type="entry name" value="PSD_type2_pro"/>
</dbReference>
<evidence type="ECO:0000256" key="11">
    <source>
        <dbReference type="HAMAP-Rule" id="MF_00663"/>
    </source>
</evidence>
<keyword evidence="4 11" id="KW-0443">Lipid metabolism</keyword>
<feature type="chain" id="PRO_5023333617" description="Phosphatidylserine decarboxylase alpha chain" evidence="11">
    <location>
        <begin position="258"/>
        <end position="297"/>
    </location>
</feature>
<comment type="cofactor">
    <cofactor evidence="11">
        <name>pyruvate</name>
        <dbReference type="ChEBI" id="CHEBI:15361"/>
    </cofactor>
    <text evidence="11">Binds 1 pyruvoyl group covalently per subunit.</text>
</comment>
<keyword evidence="5 11" id="KW-0472">Membrane</keyword>